<dbReference type="PANTHER" id="PTHR33119">
    <property type="entry name" value="IFI3P"/>
    <property type="match status" value="1"/>
</dbReference>
<dbReference type="STRING" id="1835702.A0A1F5L2U6"/>
<dbReference type="Pfam" id="PF14033">
    <property type="entry name" value="DUF4246"/>
    <property type="match status" value="1"/>
</dbReference>
<comment type="caution">
    <text evidence="3">The sequence shown here is derived from an EMBL/GenBank/DDBJ whole genome shotgun (WGS) entry which is preliminary data.</text>
</comment>
<dbReference type="AlphaFoldDB" id="A0A1F5L2U6"/>
<evidence type="ECO:0000313" key="4">
    <source>
        <dbReference type="Proteomes" id="UP000177622"/>
    </source>
</evidence>
<feature type="domain" description="DUF4246" evidence="1">
    <location>
        <begin position="115"/>
        <end position="563"/>
    </location>
</feature>
<dbReference type="InterPro" id="IPR049192">
    <property type="entry name" value="DUF4246_C"/>
</dbReference>
<keyword evidence="4" id="KW-1185">Reference proteome</keyword>
<organism evidence="3 4">
    <name type="scientific">Penicillium arizonense</name>
    <dbReference type="NCBI Taxonomy" id="1835702"/>
    <lineage>
        <taxon>Eukaryota</taxon>
        <taxon>Fungi</taxon>
        <taxon>Dikarya</taxon>
        <taxon>Ascomycota</taxon>
        <taxon>Pezizomycotina</taxon>
        <taxon>Eurotiomycetes</taxon>
        <taxon>Eurotiomycetidae</taxon>
        <taxon>Eurotiales</taxon>
        <taxon>Aspergillaceae</taxon>
        <taxon>Penicillium</taxon>
    </lineage>
</organism>
<protein>
    <submittedName>
        <fullName evidence="3">Uncharacterized protein</fullName>
    </submittedName>
</protein>
<evidence type="ECO:0000259" key="1">
    <source>
        <dbReference type="Pfam" id="PF14033"/>
    </source>
</evidence>
<dbReference type="Proteomes" id="UP000177622">
    <property type="component" value="Unassembled WGS sequence"/>
</dbReference>
<evidence type="ECO:0000259" key="2">
    <source>
        <dbReference type="Pfam" id="PF21666"/>
    </source>
</evidence>
<dbReference type="InterPro" id="IPR049207">
    <property type="entry name" value="DUF4246_N"/>
</dbReference>
<evidence type="ECO:0000313" key="3">
    <source>
        <dbReference type="EMBL" id="OGE47558.1"/>
    </source>
</evidence>
<sequence length="626" mass="72626">MSQNKTKEAASLSSSKLQDCRLKLPGFGRPLDYAPSEKNIYGVHSRSLFPSALDDRDIEAGYVDLPVLTLREIDMLCILEYLTDIPEWWKKVFDPAIQEQWKKDAMSCGRDITPRMAEWIIDELEFKAMIYENTDVVALYNGDVTKSDKNLPDSLIESLRIQIKTLECDEPELKFYYPGFLRKQRDFIAMALYPLVYGKSRILPDRTISLENAIEYAGQGEVIPVPKETGITREDITWRVLSRADIQVHPYSRNYQFLPADWEYREDGRWHIITYINNLHPVKHRNIYKLLEECFNNIIPQWNATLTPLKDQLHARARIEYEKAEYYPISKETAAQAPQIGAKEAQSVFDERNEKWRMENLVAIQPDAGKFIPWAVPPWMMHNLPEDLPAPVRIERGVDLVRDYKDRGLQVVTRLLGCDLTPDDPYFETDWHVEGQMNEHICASAFLTYEHDNIEDALMEFRNVAETATLSEVEHDPNDFIWLRQVFGLDNGEPAIQCPGAIRVVPGRTIMYPSTIQHRFTRYELKDKTKPGYGRAVVFFLVDPNIRIISTANVPPQRFDWTMDIESSDDELRSSMSKLALDNRKSKGNTPLSLDEALENRNKFLQEIMEFMRYQHVAFESKVLSL</sequence>
<reference evidence="3 4" key="1">
    <citation type="journal article" date="2016" name="Sci. Rep.">
        <title>Penicillium arizonense, a new, genome sequenced fungal species, reveals a high chemical diversity in secreted metabolites.</title>
        <authorList>
            <person name="Grijseels S."/>
            <person name="Nielsen J.C."/>
            <person name="Randelovic M."/>
            <person name="Nielsen J."/>
            <person name="Nielsen K.F."/>
            <person name="Workman M."/>
            <person name="Frisvad J.C."/>
        </authorList>
    </citation>
    <scope>NUCLEOTIDE SEQUENCE [LARGE SCALE GENOMIC DNA]</scope>
    <source>
        <strain evidence="3 4">CBS 141311</strain>
    </source>
</reference>
<accession>A0A1F5L2U6</accession>
<dbReference type="Pfam" id="PF21666">
    <property type="entry name" value="DUF4246_N"/>
    <property type="match status" value="1"/>
</dbReference>
<dbReference type="EMBL" id="LXJU01000041">
    <property type="protein sequence ID" value="OGE47558.1"/>
    <property type="molecule type" value="Genomic_DNA"/>
</dbReference>
<feature type="domain" description="DUF4246" evidence="2">
    <location>
        <begin position="24"/>
        <end position="104"/>
    </location>
</feature>
<proteinExistence type="predicted"/>
<dbReference type="GeneID" id="34581858"/>
<dbReference type="OrthoDB" id="415532at2759"/>
<gene>
    <name evidence="3" type="ORF">PENARI_c041G07890</name>
</gene>
<name>A0A1F5L2U6_PENAI</name>
<dbReference type="PANTHER" id="PTHR33119:SF1">
    <property type="entry name" value="FE2OG DIOXYGENASE DOMAIN-CONTAINING PROTEIN"/>
    <property type="match status" value="1"/>
</dbReference>
<dbReference type="RefSeq" id="XP_022483017.1">
    <property type="nucleotide sequence ID" value="XM_022637124.1"/>
</dbReference>
<dbReference type="InterPro" id="IPR025340">
    <property type="entry name" value="DUF4246"/>
</dbReference>